<dbReference type="Proteomes" id="UP000018418">
    <property type="component" value="Unassembled WGS sequence"/>
</dbReference>
<proteinExistence type="predicted"/>
<dbReference type="HOGENOM" id="CLU_1192705_0_0_6"/>
<dbReference type="EMBL" id="AYEU01000006">
    <property type="protein sequence ID" value="ESK51526.1"/>
    <property type="molecule type" value="Genomic_DNA"/>
</dbReference>
<dbReference type="Gene3D" id="3.90.930.1">
    <property type="match status" value="1"/>
</dbReference>
<dbReference type="PROSITE" id="PS51257">
    <property type="entry name" value="PROKAR_LIPOPROTEIN"/>
    <property type="match status" value="1"/>
</dbReference>
<feature type="signal peptide" evidence="1">
    <location>
        <begin position="1"/>
        <end position="24"/>
    </location>
</feature>
<evidence type="ECO:0000313" key="2">
    <source>
        <dbReference type="EMBL" id="ESK51526.1"/>
    </source>
</evidence>
<organism evidence="2 3">
    <name type="scientific">Acinetobacter brisouii CIP 110357</name>
    <dbReference type="NCBI Taxonomy" id="1341683"/>
    <lineage>
        <taxon>Bacteria</taxon>
        <taxon>Pseudomonadati</taxon>
        <taxon>Pseudomonadota</taxon>
        <taxon>Gammaproteobacteria</taxon>
        <taxon>Moraxellales</taxon>
        <taxon>Moraxellaceae</taxon>
        <taxon>Acinetobacter</taxon>
    </lineage>
</organism>
<keyword evidence="3" id="KW-1185">Reference proteome</keyword>
<gene>
    <name evidence="2" type="ORF">P255_02041</name>
</gene>
<dbReference type="STRING" id="396323.VH98_06505"/>
<protein>
    <recommendedName>
        <fullName evidence="4">Lipoprotein</fullName>
    </recommendedName>
</protein>
<comment type="caution">
    <text evidence="2">The sequence shown here is derived from an EMBL/GenBank/DDBJ whole genome shotgun (WGS) entry which is preliminary data.</text>
</comment>
<name>V2USD5_9GAMM</name>
<dbReference type="OrthoDB" id="7069252at2"/>
<feature type="chain" id="PRO_5004711065" description="Lipoprotein" evidence="1">
    <location>
        <begin position="25"/>
        <end position="233"/>
    </location>
</feature>
<evidence type="ECO:0000256" key="1">
    <source>
        <dbReference type="SAM" id="SignalP"/>
    </source>
</evidence>
<sequence length="233" mass="25955">MKSNYKILSILACGLALSACQSTTAPSAPAPTSLGSAASEQSVIAYFSSMQTGGILLLNGRSADVYRVLIKHDERGYWIQDFYQASHRPQSSPVLLTNPADLNKISPTSVVGDLILYYRNGQVYQRATYNAQHQPTGQTTTYNPQGKLIVQEENRADGSYSGRFWYPETLHQALSFEMNSKHQVTMAKGWDQQQHAIPSNQCFAEKTLNPKNQQDQCYQLLMQIYQTSATMAD</sequence>
<dbReference type="AlphaFoldDB" id="V2USD5"/>
<accession>V2USD5</accession>
<evidence type="ECO:0000313" key="3">
    <source>
        <dbReference type="Proteomes" id="UP000018418"/>
    </source>
</evidence>
<evidence type="ECO:0008006" key="4">
    <source>
        <dbReference type="Google" id="ProtNLM"/>
    </source>
</evidence>
<dbReference type="PATRIC" id="fig|1341683.3.peg.2028"/>
<reference evidence="2 3" key="1">
    <citation type="submission" date="2013-10" db="EMBL/GenBank/DDBJ databases">
        <title>The Genome Sequence of Acinetobacter brisouii CIP 110357.</title>
        <authorList>
            <consortium name="The Broad Institute Genomics Platform"/>
            <consortium name="The Broad Institute Genome Sequencing Center for Infectious Disease"/>
            <person name="Cerqueira G."/>
            <person name="Feldgarden M."/>
            <person name="Courvalin P."/>
            <person name="Grillot-Courvalin C."/>
            <person name="Clermont D."/>
            <person name="Rocha E."/>
            <person name="Yoon E.-J."/>
            <person name="Nemec A."/>
            <person name="Young S.K."/>
            <person name="Zeng Q."/>
            <person name="Gargeya S."/>
            <person name="Fitzgerald M."/>
            <person name="Abouelleil A."/>
            <person name="Alvarado L."/>
            <person name="Berlin A.M."/>
            <person name="Chapman S.B."/>
            <person name="Gainer-Dewar J."/>
            <person name="Goldberg J."/>
            <person name="Gnerre S."/>
            <person name="Griggs A."/>
            <person name="Gujja S."/>
            <person name="Hansen M."/>
            <person name="Howarth C."/>
            <person name="Imamovic A."/>
            <person name="Ireland A."/>
            <person name="Larimer J."/>
            <person name="McCowan C."/>
            <person name="Murphy C."/>
            <person name="Pearson M."/>
            <person name="Poon T.W."/>
            <person name="Priest M."/>
            <person name="Roberts A."/>
            <person name="Saif S."/>
            <person name="Shea T."/>
            <person name="Sykes S."/>
            <person name="Wortman J."/>
            <person name="Nusbaum C."/>
            <person name="Birren B."/>
        </authorList>
    </citation>
    <scope>NUCLEOTIDE SEQUENCE [LARGE SCALE GENOMIC DNA]</scope>
    <source>
        <strain evidence="2 3">CIP 110357</strain>
    </source>
</reference>
<keyword evidence="1" id="KW-0732">Signal</keyword>